<dbReference type="Proteomes" id="UP001157156">
    <property type="component" value="Unassembled WGS sequence"/>
</dbReference>
<evidence type="ECO:0000256" key="1">
    <source>
        <dbReference type="SAM" id="MobiDB-lite"/>
    </source>
</evidence>
<accession>A0ABQ6EKW0</accession>
<feature type="region of interest" description="Disordered" evidence="1">
    <location>
        <begin position="18"/>
        <end position="39"/>
    </location>
</feature>
<dbReference type="EMBL" id="BSPV01000003">
    <property type="protein sequence ID" value="GLT13758.1"/>
    <property type="molecule type" value="Genomic_DNA"/>
</dbReference>
<dbReference type="RefSeq" id="WP_089124144.1">
    <property type="nucleotide sequence ID" value="NZ_BSPV01000003.1"/>
</dbReference>
<evidence type="ECO:0000259" key="3">
    <source>
        <dbReference type="Pfam" id="PF18914"/>
    </source>
</evidence>
<comment type="caution">
    <text evidence="4">The sequence shown here is derived from an EMBL/GenBank/DDBJ whole genome shotgun (WGS) entry which is preliminary data.</text>
</comment>
<evidence type="ECO:0000313" key="5">
    <source>
        <dbReference type="Proteomes" id="UP001157156"/>
    </source>
</evidence>
<dbReference type="Pfam" id="PF18914">
    <property type="entry name" value="DUF5666"/>
    <property type="match status" value="4"/>
</dbReference>
<sequence length="429" mass="46551">MKKSILCLSIATLLSACGGGSSSDSNNNTNTTSTPSQLNGMATQVTDTHVTINDYKLNAQSAEISYDDQIMTMQDIQEGMRIEVETDRSGNAEEIEIDPNLVGIISSVTADSIVVNGVTVSTTDVATAFTKGNWVFANGYFNDSGEWQSEGVFSVTPMHEAEIEGMVSQLTDHSFFIGPTEIDYSTAHVDLDDGQAIANGDWVEVEGRMDGTVFVASEVEIENDDQYSDMELEGTITWVNNEQTSIELNGRTSITITTNTVFDDGKQTDLIEGARIEADLISGTSGLEATKIEFEDGSGSQTQSSVKFALSGTATLITNSTFSINGYEFNTDNRTKFEDRLTMATIDNTDIEIEGVELTDSNSNTIYLVKEVEALETNDNDIDLEGLIENGMLWGYSSDSSYGHDGSRTDVECTLVHINTEVSNCRVDD</sequence>
<name>A0ABQ6EKW0_9VIBR</name>
<gene>
    <name evidence="4" type="ORF">GCM10007931_07320</name>
</gene>
<keyword evidence="4" id="KW-0449">Lipoprotein</keyword>
<evidence type="ECO:0000313" key="4">
    <source>
        <dbReference type="EMBL" id="GLT13758.1"/>
    </source>
</evidence>
<protein>
    <submittedName>
        <fullName evidence="4">Lipoprotein</fullName>
    </submittedName>
</protein>
<feature type="signal peptide" evidence="2">
    <location>
        <begin position="1"/>
        <end position="18"/>
    </location>
</feature>
<evidence type="ECO:0000256" key="2">
    <source>
        <dbReference type="SAM" id="SignalP"/>
    </source>
</evidence>
<feature type="domain" description="DUF5666" evidence="3">
    <location>
        <begin position="164"/>
        <end position="220"/>
    </location>
</feature>
<keyword evidence="2" id="KW-0732">Signal</keyword>
<dbReference type="PROSITE" id="PS51257">
    <property type="entry name" value="PROKAR_LIPOPROTEIN"/>
    <property type="match status" value="1"/>
</dbReference>
<proteinExistence type="predicted"/>
<organism evidence="4 5">
    <name type="scientific">Vibrio algivorus</name>
    <dbReference type="NCBI Taxonomy" id="1667024"/>
    <lineage>
        <taxon>Bacteria</taxon>
        <taxon>Pseudomonadati</taxon>
        <taxon>Pseudomonadota</taxon>
        <taxon>Gammaproteobacteria</taxon>
        <taxon>Vibrionales</taxon>
        <taxon>Vibrionaceae</taxon>
        <taxon>Vibrio</taxon>
    </lineage>
</organism>
<feature type="compositionally biased region" description="Low complexity" evidence="1">
    <location>
        <begin position="22"/>
        <end position="36"/>
    </location>
</feature>
<feature type="chain" id="PRO_5046730787" evidence="2">
    <location>
        <begin position="19"/>
        <end position="429"/>
    </location>
</feature>
<feature type="domain" description="DUF5666" evidence="3">
    <location>
        <begin position="103"/>
        <end position="132"/>
    </location>
</feature>
<reference evidence="5" key="1">
    <citation type="journal article" date="2019" name="Int. J. Syst. Evol. Microbiol.">
        <title>The Global Catalogue of Microorganisms (GCM) 10K type strain sequencing project: providing services to taxonomists for standard genome sequencing and annotation.</title>
        <authorList>
            <consortium name="The Broad Institute Genomics Platform"/>
            <consortium name="The Broad Institute Genome Sequencing Center for Infectious Disease"/>
            <person name="Wu L."/>
            <person name="Ma J."/>
        </authorList>
    </citation>
    <scope>NUCLEOTIDE SEQUENCE [LARGE SCALE GENOMIC DNA]</scope>
    <source>
        <strain evidence="5">NBRC 111146</strain>
    </source>
</reference>
<keyword evidence="5" id="KW-1185">Reference proteome</keyword>
<dbReference type="InterPro" id="IPR043724">
    <property type="entry name" value="DUF5666"/>
</dbReference>
<feature type="domain" description="DUF5666" evidence="3">
    <location>
        <begin position="312"/>
        <end position="360"/>
    </location>
</feature>
<feature type="domain" description="DUF5666" evidence="3">
    <location>
        <begin position="233"/>
        <end position="293"/>
    </location>
</feature>